<evidence type="ECO:0000256" key="4">
    <source>
        <dbReference type="ARBA" id="ARBA00022723"/>
    </source>
</evidence>
<evidence type="ECO:0000256" key="2">
    <source>
        <dbReference type="ARBA" id="ARBA00022448"/>
    </source>
</evidence>
<evidence type="ECO:0000256" key="3">
    <source>
        <dbReference type="ARBA" id="ARBA00022568"/>
    </source>
</evidence>
<feature type="domain" description="EF-hand" evidence="10">
    <location>
        <begin position="230"/>
        <end position="265"/>
    </location>
</feature>
<feature type="transmembrane region" description="Helical" evidence="9">
    <location>
        <begin position="64"/>
        <end position="82"/>
    </location>
</feature>
<accession>A0A8T1WSB9</accession>
<keyword evidence="4" id="KW-0479">Metal-binding</keyword>
<evidence type="ECO:0000256" key="6">
    <source>
        <dbReference type="ARBA" id="ARBA00023065"/>
    </source>
</evidence>
<keyword evidence="7" id="KW-0496">Mitochondrion</keyword>
<name>A0A8T1WSB9_9STRA</name>
<keyword evidence="8 9" id="KW-0472">Membrane</keyword>
<evidence type="ECO:0000256" key="7">
    <source>
        <dbReference type="ARBA" id="ARBA00023128"/>
    </source>
</evidence>
<keyword evidence="6" id="KW-0406">Ion transport</keyword>
<dbReference type="GO" id="GO:1990246">
    <property type="term" value="C:uniplex complex"/>
    <property type="evidence" value="ECO:0007669"/>
    <property type="project" value="TreeGrafter"/>
</dbReference>
<reference evidence="11" key="1">
    <citation type="submission" date="2021-02" db="EMBL/GenBank/DDBJ databases">
        <authorList>
            <person name="Palmer J.M."/>
        </authorList>
    </citation>
    <scope>NUCLEOTIDE SEQUENCE</scope>
    <source>
        <strain evidence="11">SCRP23</strain>
    </source>
</reference>
<evidence type="ECO:0000256" key="8">
    <source>
        <dbReference type="ARBA" id="ARBA00023136"/>
    </source>
</evidence>
<dbReference type="PROSITE" id="PS00018">
    <property type="entry name" value="EF_HAND_1"/>
    <property type="match status" value="2"/>
</dbReference>
<dbReference type="Proteomes" id="UP000693981">
    <property type="component" value="Unassembled WGS sequence"/>
</dbReference>
<protein>
    <submittedName>
        <fullName evidence="11">Calcium uptake protein 1, mitochondrial</fullName>
    </submittedName>
</protein>
<dbReference type="EMBL" id="JAGDFL010000259">
    <property type="protein sequence ID" value="KAG7394649.1"/>
    <property type="molecule type" value="Genomic_DNA"/>
</dbReference>
<sequence length="454" mass="51018">MQISIYDEKATSRSEEFMVRGVLRVATRSVRRLGSNARPQTLSTQAAVLAPSERVKKRQYRQQVTAISAFGLAVAITVAATANDDSKTFLEAKQMAGNGLLTAAVGEEEEANVRPRVARRLLLKQRSKHQAKQEEVDQMKTHLDGYKQRRESIDSLRARFDMYASKSVVQSDGRSVKAMTFTDFLHSFVLPQFHLHKPRPDLVYSCDFVGDANGLITYEECYLLIHLLQIPKEHFNVAFCMFDLDGDGSVDKAEFCAVIGNLLRSITSREGGEEAITSTDLEVALDLLRKHILRAEFDLYATVNPVTREPTMSVHDFALTLVSCFDPEKLPPYLDRVQTLSASDGIVSWEDFFAFHFNVQGHLADIKLAFELTGIEEITEAEFIRAAHVVTGVELSSPVVQLAFRVFDDNANGTLDQSELFRVLETRNTVQLKQPTNLSLLKNLWHCIKSDDKL</sequence>
<dbReference type="GO" id="GO:0005509">
    <property type="term" value="F:calcium ion binding"/>
    <property type="evidence" value="ECO:0007669"/>
    <property type="project" value="InterPro"/>
</dbReference>
<comment type="caution">
    <text evidence="11">The sequence shown here is derived from an EMBL/GenBank/DDBJ whole genome shotgun (WGS) entry which is preliminary data.</text>
</comment>
<keyword evidence="3" id="KW-0109">Calcium transport</keyword>
<gene>
    <name evidence="11" type="primary">MICU1</name>
    <name evidence="11" type="ORF">PHYBOEH_004875</name>
</gene>
<dbReference type="InterPro" id="IPR039800">
    <property type="entry name" value="MICU1/2/3"/>
</dbReference>
<dbReference type="SMART" id="SM00054">
    <property type="entry name" value="EFh"/>
    <property type="match status" value="2"/>
</dbReference>
<keyword evidence="2" id="KW-0813">Transport</keyword>
<dbReference type="AlphaFoldDB" id="A0A8T1WSB9"/>
<dbReference type="InterPro" id="IPR002048">
    <property type="entry name" value="EF_hand_dom"/>
</dbReference>
<keyword evidence="3" id="KW-0106">Calcium</keyword>
<evidence type="ECO:0000256" key="1">
    <source>
        <dbReference type="ARBA" id="ARBA00004273"/>
    </source>
</evidence>
<organism evidence="11 12">
    <name type="scientific">Phytophthora boehmeriae</name>
    <dbReference type="NCBI Taxonomy" id="109152"/>
    <lineage>
        <taxon>Eukaryota</taxon>
        <taxon>Sar</taxon>
        <taxon>Stramenopiles</taxon>
        <taxon>Oomycota</taxon>
        <taxon>Peronosporomycetes</taxon>
        <taxon>Peronosporales</taxon>
        <taxon>Peronosporaceae</taxon>
        <taxon>Phytophthora</taxon>
    </lineage>
</organism>
<keyword evidence="9" id="KW-1133">Transmembrane helix</keyword>
<evidence type="ECO:0000256" key="5">
    <source>
        <dbReference type="ARBA" id="ARBA00022737"/>
    </source>
</evidence>
<dbReference type="GO" id="GO:0036444">
    <property type="term" value="P:calcium import into the mitochondrion"/>
    <property type="evidence" value="ECO:0007669"/>
    <property type="project" value="TreeGrafter"/>
</dbReference>
<keyword evidence="9" id="KW-0812">Transmembrane</keyword>
<dbReference type="PANTHER" id="PTHR12294:SF1">
    <property type="entry name" value="CALCIUM UPTAKE PROTEIN 1, MITOCHONDRIAL"/>
    <property type="match status" value="1"/>
</dbReference>
<evidence type="ECO:0000256" key="9">
    <source>
        <dbReference type="SAM" id="Phobius"/>
    </source>
</evidence>
<evidence type="ECO:0000313" key="11">
    <source>
        <dbReference type="EMBL" id="KAG7394649.1"/>
    </source>
</evidence>
<evidence type="ECO:0000313" key="12">
    <source>
        <dbReference type="Proteomes" id="UP000693981"/>
    </source>
</evidence>
<dbReference type="InterPro" id="IPR018247">
    <property type="entry name" value="EF_Hand_1_Ca_BS"/>
</dbReference>
<dbReference type="Pfam" id="PF13833">
    <property type="entry name" value="EF-hand_8"/>
    <property type="match status" value="2"/>
</dbReference>
<keyword evidence="5" id="KW-0677">Repeat</keyword>
<keyword evidence="12" id="KW-1185">Reference proteome</keyword>
<proteinExistence type="predicted"/>
<dbReference type="OrthoDB" id="186625at2759"/>
<dbReference type="GO" id="GO:0051560">
    <property type="term" value="P:mitochondrial calcium ion homeostasis"/>
    <property type="evidence" value="ECO:0007669"/>
    <property type="project" value="TreeGrafter"/>
</dbReference>
<comment type="subcellular location">
    <subcellularLocation>
        <location evidence="1">Mitochondrion inner membrane</location>
    </subcellularLocation>
</comment>
<feature type="domain" description="EF-hand" evidence="10">
    <location>
        <begin position="395"/>
        <end position="430"/>
    </location>
</feature>
<evidence type="ECO:0000259" key="10">
    <source>
        <dbReference type="PROSITE" id="PS50222"/>
    </source>
</evidence>
<dbReference type="PROSITE" id="PS50222">
    <property type="entry name" value="EF_HAND_2"/>
    <property type="match status" value="2"/>
</dbReference>
<dbReference type="PANTHER" id="PTHR12294">
    <property type="entry name" value="EF HAND DOMAIN FAMILY A1,A2-RELATED"/>
    <property type="match status" value="1"/>
</dbReference>